<comment type="cofactor">
    <cofactor evidence="6 9">
        <name>Zn(2+)</name>
        <dbReference type="ChEBI" id="CHEBI:29105"/>
    </cofactor>
    <text evidence="6 9">Binds 1 zinc ion.</text>
</comment>
<dbReference type="Pfam" id="PF08211">
    <property type="entry name" value="dCMP_cyt_deam_2"/>
    <property type="match status" value="1"/>
</dbReference>
<dbReference type="Proteomes" id="UP000229713">
    <property type="component" value="Unassembled WGS sequence"/>
</dbReference>
<evidence type="ECO:0000256" key="1">
    <source>
        <dbReference type="ARBA" id="ARBA00006576"/>
    </source>
</evidence>
<dbReference type="InterPro" id="IPR016192">
    <property type="entry name" value="APOBEC/CMP_deaminase_Zn-bd"/>
</dbReference>
<dbReference type="GO" id="GO:0046135">
    <property type="term" value="P:pyrimidine nucleoside catabolic process"/>
    <property type="evidence" value="ECO:0007669"/>
    <property type="project" value="UniProtKB-ARBA"/>
</dbReference>
<dbReference type="FunFam" id="3.40.140.10:FF:000007">
    <property type="entry name" value="Cytidine deaminase"/>
    <property type="match status" value="1"/>
</dbReference>
<comment type="similarity">
    <text evidence="1 6">Belongs to the cytidine and deoxycytidylate deaminase family.</text>
</comment>
<comment type="function">
    <text evidence="6">This enzyme scavenges exogenous and endogenous cytidine and 2'-deoxycytidine for UMP synthesis.</text>
</comment>
<dbReference type="PANTHER" id="PTHR11644">
    <property type="entry name" value="CYTIDINE DEAMINASE"/>
    <property type="match status" value="1"/>
</dbReference>
<dbReference type="GO" id="GO:0005829">
    <property type="term" value="C:cytosol"/>
    <property type="evidence" value="ECO:0007669"/>
    <property type="project" value="UniProtKB-ARBA"/>
</dbReference>
<accession>A0A225U2C6</accession>
<dbReference type="InterPro" id="IPR006263">
    <property type="entry name" value="Cyt_deam_dimer"/>
</dbReference>
<dbReference type="EC" id="3.5.4.5" evidence="6"/>
<evidence type="ECO:0000256" key="3">
    <source>
        <dbReference type="ARBA" id="ARBA00022723"/>
    </source>
</evidence>
<feature type="binding site" evidence="6 9">
    <location>
        <position position="102"/>
    </location>
    <ligand>
        <name>Zn(2+)</name>
        <dbReference type="ChEBI" id="CHEBI:29105"/>
        <note>catalytic</note>
    </ligand>
</feature>
<dbReference type="PANTHER" id="PTHR11644:SF2">
    <property type="entry name" value="CYTIDINE DEAMINASE"/>
    <property type="match status" value="1"/>
</dbReference>
<dbReference type="InterPro" id="IPR016193">
    <property type="entry name" value="Cytidine_deaminase-like"/>
</dbReference>
<evidence type="ECO:0000313" key="13">
    <source>
        <dbReference type="EMBL" id="WWC13255.1"/>
    </source>
</evidence>
<dbReference type="GO" id="GO:0008270">
    <property type="term" value="F:zinc ion binding"/>
    <property type="evidence" value="ECO:0007669"/>
    <property type="project" value="UniProtKB-UniRule"/>
</dbReference>
<dbReference type="NCBIfam" id="TIGR01355">
    <property type="entry name" value="cyt_deam_dimer"/>
    <property type="match status" value="1"/>
</dbReference>
<dbReference type="InterPro" id="IPR020797">
    <property type="entry name" value="Cytidine_deaminase_bacteria"/>
</dbReference>
<comment type="catalytic activity">
    <reaction evidence="6">
        <text>2'-deoxycytidine + H2O + H(+) = 2'-deoxyuridine + NH4(+)</text>
        <dbReference type="Rhea" id="RHEA:13433"/>
        <dbReference type="ChEBI" id="CHEBI:15377"/>
        <dbReference type="ChEBI" id="CHEBI:15378"/>
        <dbReference type="ChEBI" id="CHEBI:15698"/>
        <dbReference type="ChEBI" id="CHEBI:16450"/>
        <dbReference type="ChEBI" id="CHEBI:28938"/>
        <dbReference type="EC" id="3.5.4.5"/>
    </reaction>
</comment>
<evidence type="ECO:0000259" key="10">
    <source>
        <dbReference type="PROSITE" id="PS51747"/>
    </source>
</evidence>
<dbReference type="SUPFAM" id="SSF53927">
    <property type="entry name" value="Cytidine deaminase-like"/>
    <property type="match status" value="2"/>
</dbReference>
<evidence type="ECO:0000256" key="5">
    <source>
        <dbReference type="ARBA" id="ARBA00022833"/>
    </source>
</evidence>
<dbReference type="Proteomes" id="UP001064206">
    <property type="component" value="Chromosome"/>
</dbReference>
<reference evidence="11 14" key="1">
    <citation type="submission" date="2017-07" db="EMBL/GenBank/DDBJ databases">
        <title>Raoultella ornithinolytica strain HH3 draft genome.</title>
        <authorList>
            <person name="Duceppe M.-O."/>
            <person name="Huang H."/>
            <person name="Phipps-Todd B."/>
        </authorList>
    </citation>
    <scope>NUCLEOTIDE SEQUENCE [LARGE SCALE GENOMIC DNA]</scope>
    <source>
        <strain evidence="11 14">HH3</strain>
    </source>
</reference>
<dbReference type="EMBL" id="NKYI01000028">
    <property type="protein sequence ID" value="PIK82322.1"/>
    <property type="molecule type" value="Genomic_DNA"/>
</dbReference>
<feature type="active site" description="Proton donor" evidence="6 7">
    <location>
        <position position="104"/>
    </location>
</feature>
<evidence type="ECO:0000256" key="6">
    <source>
        <dbReference type="HAMAP-Rule" id="MF_01558"/>
    </source>
</evidence>
<dbReference type="Gene3D" id="3.40.140.10">
    <property type="entry name" value="Cytidine Deaminase, domain 2"/>
    <property type="match status" value="2"/>
</dbReference>
<feature type="domain" description="CMP/dCMP-type deaminase" evidence="10">
    <location>
        <begin position="186"/>
        <end position="294"/>
    </location>
</feature>
<dbReference type="PIRSF" id="PIRSF006334">
    <property type="entry name" value="Cdd_plus_pseudo"/>
    <property type="match status" value="1"/>
</dbReference>
<dbReference type="InterPro" id="IPR013171">
    <property type="entry name" value="Cyd/dCyd_deaminase_Zn-bd"/>
</dbReference>
<feature type="domain" description="CMP/dCMP-type deaminase" evidence="10">
    <location>
        <begin position="48"/>
        <end position="168"/>
    </location>
</feature>
<sequence>MHPRFHAALPHLAADLQTAIAPMLIDPHFPALLDAGQVATLRNATGLDEDALAFALLPLAAACARADLSHFNVGAIARGISGTWYFGGNMEFLGATMQQTVHAEQSAISHAWLRGERSLNAITVNYTPCGHCRQFMNELNSSQVLRIHLPGREAHSLQHYLPDAFGPKDLEIKTLLMDEQDHGFPLTGDTLAQAAIQAANRCHMPYSQSPSGVALELKDGTIFAGSYAENAAFNPTLPPLQGALNLLSLNGYDYPDIQRAILAEKADAALIQWDATVATLKALGCHNIDRVLLG</sequence>
<dbReference type="PROSITE" id="PS00903">
    <property type="entry name" value="CYT_DCMP_DEAMINASES_1"/>
    <property type="match status" value="1"/>
</dbReference>
<protein>
    <recommendedName>
        <fullName evidence="6">Cytidine deaminase</fullName>
        <ecNumber evidence="6">3.5.4.5</ecNumber>
    </recommendedName>
    <alternativeName>
        <fullName evidence="6">Cytidine aminohydrolase</fullName>
        <shortName evidence="6">CDA</shortName>
    </alternativeName>
</protein>
<dbReference type="Proteomes" id="UP001350972">
    <property type="component" value="Chromosome"/>
</dbReference>
<dbReference type="RefSeq" id="WP_004864761.1">
    <property type="nucleotide sequence ID" value="NZ_ABIKMM020000001.1"/>
</dbReference>
<feature type="binding site" evidence="6 9">
    <location>
        <position position="129"/>
    </location>
    <ligand>
        <name>Zn(2+)</name>
        <dbReference type="ChEBI" id="CHEBI:29105"/>
        <note>catalytic</note>
    </ligand>
</feature>
<dbReference type="EMBL" id="CP145163">
    <property type="protein sequence ID" value="WWC13255.1"/>
    <property type="molecule type" value="Genomic_DNA"/>
</dbReference>
<dbReference type="NCBIfam" id="NF006537">
    <property type="entry name" value="PRK09027.1"/>
    <property type="match status" value="1"/>
</dbReference>
<dbReference type="AlphaFoldDB" id="A0A225U2C6"/>
<keyword evidence="4 6" id="KW-0378">Hydrolase</keyword>
<dbReference type="InterPro" id="IPR050202">
    <property type="entry name" value="Cyt/Deoxycyt_deaminase"/>
</dbReference>
<evidence type="ECO:0000313" key="14">
    <source>
        <dbReference type="Proteomes" id="UP000229713"/>
    </source>
</evidence>
<keyword evidence="15" id="KW-1185">Reference proteome</keyword>
<comment type="catalytic activity">
    <reaction evidence="6">
        <text>cytidine + H2O + H(+) = uridine + NH4(+)</text>
        <dbReference type="Rhea" id="RHEA:16069"/>
        <dbReference type="ChEBI" id="CHEBI:15377"/>
        <dbReference type="ChEBI" id="CHEBI:15378"/>
        <dbReference type="ChEBI" id="CHEBI:16704"/>
        <dbReference type="ChEBI" id="CHEBI:17562"/>
        <dbReference type="ChEBI" id="CHEBI:28938"/>
        <dbReference type="EC" id="3.5.4.5"/>
    </reaction>
</comment>
<dbReference type="CDD" id="cd01283">
    <property type="entry name" value="cytidine_deaminase"/>
    <property type="match status" value="2"/>
</dbReference>
<feature type="binding site" evidence="6 8">
    <location>
        <begin position="89"/>
        <end position="91"/>
    </location>
    <ligand>
        <name>substrate</name>
    </ligand>
</feature>
<dbReference type="GO" id="GO:0042803">
    <property type="term" value="F:protein homodimerization activity"/>
    <property type="evidence" value="ECO:0007669"/>
    <property type="project" value="UniProtKB-ARBA"/>
</dbReference>
<dbReference type="EMBL" id="CP104450">
    <property type="protein sequence ID" value="UXE39787.1"/>
    <property type="molecule type" value="Genomic_DNA"/>
</dbReference>
<dbReference type="InterPro" id="IPR002125">
    <property type="entry name" value="CMP_dCMP_dom"/>
</dbReference>
<dbReference type="FunFam" id="3.40.140.10:FF:000006">
    <property type="entry name" value="Cytidine deaminase"/>
    <property type="match status" value="1"/>
</dbReference>
<evidence type="ECO:0000256" key="7">
    <source>
        <dbReference type="PIRSR" id="PIRSR006334-1"/>
    </source>
</evidence>
<keyword evidence="3 6" id="KW-0479">Metal-binding</keyword>
<feature type="binding site" evidence="6 9">
    <location>
        <position position="132"/>
    </location>
    <ligand>
        <name>Zn(2+)</name>
        <dbReference type="ChEBI" id="CHEBI:29105"/>
        <note>catalytic</note>
    </ligand>
</feature>
<proteinExistence type="inferred from homology"/>
<dbReference type="PROSITE" id="PS51747">
    <property type="entry name" value="CYT_DCMP_DEAMINASES_2"/>
    <property type="match status" value="2"/>
</dbReference>
<evidence type="ECO:0000256" key="4">
    <source>
        <dbReference type="ARBA" id="ARBA00022801"/>
    </source>
</evidence>
<evidence type="ECO:0000256" key="9">
    <source>
        <dbReference type="PIRSR" id="PIRSR006334-3"/>
    </source>
</evidence>
<name>A0A225U2C6_RAOOR</name>
<evidence type="ECO:0000256" key="2">
    <source>
        <dbReference type="ARBA" id="ARBA00011738"/>
    </source>
</evidence>
<gene>
    <name evidence="6 12" type="primary">cdd</name>
    <name evidence="11" type="ORF">CFY86_19200</name>
    <name evidence="13" type="ORF">LM286_08030</name>
    <name evidence="12" type="ORF">N2J37_08610</name>
</gene>
<evidence type="ECO:0000313" key="15">
    <source>
        <dbReference type="Proteomes" id="UP001350972"/>
    </source>
</evidence>
<dbReference type="Pfam" id="PF00383">
    <property type="entry name" value="dCMP_cyt_deam_1"/>
    <property type="match status" value="1"/>
</dbReference>
<evidence type="ECO:0000313" key="12">
    <source>
        <dbReference type="EMBL" id="UXE39787.1"/>
    </source>
</evidence>
<evidence type="ECO:0000256" key="8">
    <source>
        <dbReference type="PIRSR" id="PIRSR006334-2"/>
    </source>
</evidence>
<comment type="subunit">
    <text evidence="2 6">Homodimer.</text>
</comment>
<dbReference type="HAMAP" id="MF_01558">
    <property type="entry name" value="Cyt_deam"/>
    <property type="match status" value="1"/>
</dbReference>
<organism evidence="11 14">
    <name type="scientific">Raoultella ornithinolytica</name>
    <name type="common">Klebsiella ornithinolytica</name>
    <dbReference type="NCBI Taxonomy" id="54291"/>
    <lineage>
        <taxon>Bacteria</taxon>
        <taxon>Pseudomonadati</taxon>
        <taxon>Pseudomonadota</taxon>
        <taxon>Gammaproteobacteria</taxon>
        <taxon>Enterobacterales</taxon>
        <taxon>Enterobacteriaceae</taxon>
        <taxon>Klebsiella/Raoultella group</taxon>
        <taxon>Raoultella</taxon>
    </lineage>
</organism>
<keyword evidence="5 6" id="KW-0862">Zinc</keyword>
<dbReference type="GO" id="GO:0004126">
    <property type="term" value="F:cytidine deaminase activity"/>
    <property type="evidence" value="ECO:0007669"/>
    <property type="project" value="UniProtKB-UniRule"/>
</dbReference>
<reference evidence="12" key="2">
    <citation type="submission" date="2022-09" db="EMBL/GenBank/DDBJ databases">
        <title>Multidrug resistance Raoultella ornithinolytica Strain MQB_Silv_108.</title>
        <authorList>
            <person name="Quintela-Baluja M."/>
        </authorList>
    </citation>
    <scope>NUCLEOTIDE SEQUENCE</scope>
    <source>
        <strain evidence="12">MQB_Silv_108</strain>
    </source>
</reference>
<reference evidence="13 15" key="3">
    <citation type="submission" date="2024-02" db="EMBL/GenBank/DDBJ databases">
        <title>Tn5403 promotes plasmid rearrangements and degradation of the Klebsiella pneumoniae carbapenemase (KPC) transposon Tn4401.</title>
        <authorList>
            <person name="Sheppard A.E."/>
            <person name="Barry K.E."/>
            <person name="Parikh H.I."/>
            <person name="Vegesana K."/>
            <person name="Sebra R."/>
            <person name="George S."/>
            <person name="Sanderson N.D."/>
            <person name="Stoesser N."/>
            <person name="Eyre D.W."/>
            <person name="Crook D.W."/>
            <person name="Walker A.S."/>
            <person name="Mathers A.J."/>
        </authorList>
    </citation>
    <scope>NUCLEOTIDE SEQUENCE [LARGE SCALE GENOMIC DNA]</scope>
    <source>
        <strain evidence="13 15">CAV1921</strain>
    </source>
</reference>
<dbReference type="PaxDb" id="1286170-RORB6_01600"/>
<evidence type="ECO:0000313" key="11">
    <source>
        <dbReference type="EMBL" id="PIK82322.1"/>
    </source>
</evidence>